<reference evidence="2 3" key="1">
    <citation type="submission" date="2020-04" db="EMBL/GenBank/DDBJ databases">
        <authorList>
            <person name="Wallbank WR R."/>
            <person name="Pardo Diaz C."/>
            <person name="Kozak K."/>
            <person name="Martin S."/>
            <person name="Jiggins C."/>
            <person name="Moest M."/>
            <person name="Warren A I."/>
            <person name="Byers J.R.P. K."/>
            <person name="Montejo-Kovacevich G."/>
            <person name="Yen C E."/>
        </authorList>
    </citation>
    <scope>NUCLEOTIDE SEQUENCE [LARGE SCALE GENOMIC DNA]</scope>
</reference>
<dbReference type="AlphaFoldDB" id="A0A8S1BQX3"/>
<proteinExistence type="predicted"/>
<organism evidence="2 3">
    <name type="scientific">Arctia plantaginis</name>
    <name type="common">Wood tiger moth</name>
    <name type="synonym">Phalaena plantaginis</name>
    <dbReference type="NCBI Taxonomy" id="874455"/>
    <lineage>
        <taxon>Eukaryota</taxon>
        <taxon>Metazoa</taxon>
        <taxon>Ecdysozoa</taxon>
        <taxon>Arthropoda</taxon>
        <taxon>Hexapoda</taxon>
        <taxon>Insecta</taxon>
        <taxon>Pterygota</taxon>
        <taxon>Neoptera</taxon>
        <taxon>Endopterygota</taxon>
        <taxon>Lepidoptera</taxon>
        <taxon>Glossata</taxon>
        <taxon>Ditrysia</taxon>
        <taxon>Noctuoidea</taxon>
        <taxon>Erebidae</taxon>
        <taxon>Arctiinae</taxon>
        <taxon>Arctia</taxon>
    </lineage>
</organism>
<protein>
    <submittedName>
        <fullName evidence="2">Uncharacterized protein</fullName>
    </submittedName>
</protein>
<feature type="region of interest" description="Disordered" evidence="1">
    <location>
        <begin position="66"/>
        <end position="123"/>
    </location>
</feature>
<name>A0A8S1BQX3_ARCPL</name>
<keyword evidence="3" id="KW-1185">Reference proteome</keyword>
<evidence type="ECO:0000256" key="1">
    <source>
        <dbReference type="SAM" id="MobiDB-lite"/>
    </source>
</evidence>
<dbReference type="EMBL" id="CADEBC010000858">
    <property type="protein sequence ID" value="CAB3261243.1"/>
    <property type="molecule type" value="Genomic_DNA"/>
</dbReference>
<evidence type="ECO:0000313" key="2">
    <source>
        <dbReference type="EMBL" id="CAB3261243.1"/>
    </source>
</evidence>
<comment type="caution">
    <text evidence="2">The sequence shown here is derived from an EMBL/GenBank/DDBJ whole genome shotgun (WGS) entry which is preliminary data.</text>
</comment>
<dbReference type="Proteomes" id="UP000494106">
    <property type="component" value="Unassembled WGS sequence"/>
</dbReference>
<evidence type="ECO:0000313" key="3">
    <source>
        <dbReference type="Proteomes" id="UP000494106"/>
    </source>
</evidence>
<accession>A0A8S1BQX3</accession>
<dbReference type="OrthoDB" id="6928493at2759"/>
<sequence length="123" mass="13606">MLKVLPLTSLNGDTDYISSKSSDMSSLYYLMLSPCRSSMGARVSDRIKPDLLLDESGCEADMLEGAEVGRHSPPRPQQEPINLKNEALYKKTGRSTYSPDNMDYSDSRIANGKSRKNIGGEKK</sequence>
<gene>
    <name evidence="2" type="ORF">APLA_LOCUS17713</name>
</gene>